<feature type="chain" id="PRO_5041978790" evidence="2">
    <location>
        <begin position="27"/>
        <end position="138"/>
    </location>
</feature>
<evidence type="ECO:0000256" key="2">
    <source>
        <dbReference type="SAM" id="SignalP"/>
    </source>
</evidence>
<keyword evidence="2" id="KW-0732">Signal</keyword>
<dbReference type="EMBL" id="JARKIE010000179">
    <property type="protein sequence ID" value="KAJ7670540.1"/>
    <property type="molecule type" value="Genomic_DNA"/>
</dbReference>
<reference evidence="3" key="1">
    <citation type="submission" date="2023-03" db="EMBL/GenBank/DDBJ databases">
        <title>Massive genome expansion in bonnet fungi (Mycena s.s.) driven by repeated elements and novel gene families across ecological guilds.</title>
        <authorList>
            <consortium name="Lawrence Berkeley National Laboratory"/>
            <person name="Harder C.B."/>
            <person name="Miyauchi S."/>
            <person name="Viragh M."/>
            <person name="Kuo A."/>
            <person name="Thoen E."/>
            <person name="Andreopoulos B."/>
            <person name="Lu D."/>
            <person name="Skrede I."/>
            <person name="Drula E."/>
            <person name="Henrissat B."/>
            <person name="Morin E."/>
            <person name="Kohler A."/>
            <person name="Barry K."/>
            <person name="LaButti K."/>
            <person name="Morin E."/>
            <person name="Salamov A."/>
            <person name="Lipzen A."/>
            <person name="Mereny Z."/>
            <person name="Hegedus B."/>
            <person name="Baldrian P."/>
            <person name="Stursova M."/>
            <person name="Weitz H."/>
            <person name="Taylor A."/>
            <person name="Grigoriev I.V."/>
            <person name="Nagy L.G."/>
            <person name="Martin F."/>
            <person name="Kauserud H."/>
        </authorList>
    </citation>
    <scope>NUCLEOTIDE SEQUENCE</scope>
    <source>
        <strain evidence="3">CBHHK067</strain>
    </source>
</reference>
<keyword evidence="4" id="KW-1185">Reference proteome</keyword>
<feature type="signal peptide" evidence="2">
    <location>
        <begin position="1"/>
        <end position="26"/>
    </location>
</feature>
<protein>
    <submittedName>
        <fullName evidence="3">Uncharacterized protein</fullName>
    </submittedName>
</protein>
<organism evidence="3 4">
    <name type="scientific">Mycena rosella</name>
    <name type="common">Pink bonnet</name>
    <name type="synonym">Agaricus rosellus</name>
    <dbReference type="NCBI Taxonomy" id="1033263"/>
    <lineage>
        <taxon>Eukaryota</taxon>
        <taxon>Fungi</taxon>
        <taxon>Dikarya</taxon>
        <taxon>Basidiomycota</taxon>
        <taxon>Agaricomycotina</taxon>
        <taxon>Agaricomycetes</taxon>
        <taxon>Agaricomycetidae</taxon>
        <taxon>Agaricales</taxon>
        <taxon>Marasmiineae</taxon>
        <taxon>Mycenaceae</taxon>
        <taxon>Mycena</taxon>
    </lineage>
</organism>
<name>A0AAD7CZ64_MYCRO</name>
<sequence>MLRECGMTPLVLHSLFLFRFIFWAHPGAIDTGALGESGNTRREASTEIGGDRTDWGQSGSVKKGDERLCKKQCVKANTIGAQLEYTVQVGDNVTKEDNGGQIMVTCMQLINNETRCKWAQPRLPSYQWNWSRKLSISG</sequence>
<evidence type="ECO:0000313" key="4">
    <source>
        <dbReference type="Proteomes" id="UP001221757"/>
    </source>
</evidence>
<evidence type="ECO:0000256" key="1">
    <source>
        <dbReference type="SAM" id="MobiDB-lite"/>
    </source>
</evidence>
<dbReference type="Proteomes" id="UP001221757">
    <property type="component" value="Unassembled WGS sequence"/>
</dbReference>
<evidence type="ECO:0000313" key="3">
    <source>
        <dbReference type="EMBL" id="KAJ7670540.1"/>
    </source>
</evidence>
<feature type="region of interest" description="Disordered" evidence="1">
    <location>
        <begin position="33"/>
        <end position="61"/>
    </location>
</feature>
<comment type="caution">
    <text evidence="3">The sequence shown here is derived from an EMBL/GenBank/DDBJ whole genome shotgun (WGS) entry which is preliminary data.</text>
</comment>
<proteinExistence type="predicted"/>
<gene>
    <name evidence="3" type="ORF">B0H17DRAFT_1141770</name>
</gene>
<dbReference type="AlphaFoldDB" id="A0AAD7CZ64"/>
<feature type="compositionally biased region" description="Basic and acidic residues" evidence="1">
    <location>
        <begin position="39"/>
        <end position="54"/>
    </location>
</feature>
<accession>A0AAD7CZ64</accession>